<name>A0AAW2FDS9_9HYME</name>
<proteinExistence type="predicted"/>
<dbReference type="Proteomes" id="UP001430953">
    <property type="component" value="Unassembled WGS sequence"/>
</dbReference>
<sequence>MRSCLRERLVCTREDVLPIAPQVRVFSTANRTLRHTKKYRERLLEKRTIIFCTFLSSFVVLRFVSRLRKSCPGTIRLRGAANAARAERPTGPTCITPDRLPLRSSSASSGRSGNCQRQSVRRSAPHPSSSSRPRFSSRFQQVTFEGED</sequence>
<dbReference type="AlphaFoldDB" id="A0AAW2FDS9"/>
<feature type="compositionally biased region" description="Low complexity" evidence="1">
    <location>
        <begin position="125"/>
        <end position="138"/>
    </location>
</feature>
<gene>
    <name evidence="2" type="ORF">PUN28_013380</name>
</gene>
<feature type="compositionally biased region" description="Polar residues" evidence="1">
    <location>
        <begin position="139"/>
        <end position="148"/>
    </location>
</feature>
<feature type="region of interest" description="Disordered" evidence="1">
    <location>
        <begin position="79"/>
        <end position="148"/>
    </location>
</feature>
<accession>A0AAW2FDS9</accession>
<feature type="compositionally biased region" description="Low complexity" evidence="1">
    <location>
        <begin position="103"/>
        <end position="113"/>
    </location>
</feature>
<evidence type="ECO:0000313" key="2">
    <source>
        <dbReference type="EMBL" id="KAL0112107.1"/>
    </source>
</evidence>
<evidence type="ECO:0008006" key="4">
    <source>
        <dbReference type="Google" id="ProtNLM"/>
    </source>
</evidence>
<organism evidence="2 3">
    <name type="scientific">Cardiocondyla obscurior</name>
    <dbReference type="NCBI Taxonomy" id="286306"/>
    <lineage>
        <taxon>Eukaryota</taxon>
        <taxon>Metazoa</taxon>
        <taxon>Ecdysozoa</taxon>
        <taxon>Arthropoda</taxon>
        <taxon>Hexapoda</taxon>
        <taxon>Insecta</taxon>
        <taxon>Pterygota</taxon>
        <taxon>Neoptera</taxon>
        <taxon>Endopterygota</taxon>
        <taxon>Hymenoptera</taxon>
        <taxon>Apocrita</taxon>
        <taxon>Aculeata</taxon>
        <taxon>Formicoidea</taxon>
        <taxon>Formicidae</taxon>
        <taxon>Myrmicinae</taxon>
        <taxon>Cardiocondyla</taxon>
    </lineage>
</organism>
<protein>
    <recommendedName>
        <fullName evidence="4">Transmembrane protein</fullName>
    </recommendedName>
</protein>
<comment type="caution">
    <text evidence="2">The sequence shown here is derived from an EMBL/GenBank/DDBJ whole genome shotgun (WGS) entry which is preliminary data.</text>
</comment>
<evidence type="ECO:0000313" key="3">
    <source>
        <dbReference type="Proteomes" id="UP001430953"/>
    </source>
</evidence>
<keyword evidence="3" id="KW-1185">Reference proteome</keyword>
<dbReference type="EMBL" id="JADYXP020000013">
    <property type="protein sequence ID" value="KAL0112107.1"/>
    <property type="molecule type" value="Genomic_DNA"/>
</dbReference>
<reference evidence="2 3" key="1">
    <citation type="submission" date="2023-03" db="EMBL/GenBank/DDBJ databases">
        <title>High recombination rates correlate with genetic variation in Cardiocondyla obscurior ants.</title>
        <authorList>
            <person name="Errbii M."/>
        </authorList>
    </citation>
    <scope>NUCLEOTIDE SEQUENCE [LARGE SCALE GENOMIC DNA]</scope>
    <source>
        <strain evidence="2">Alpha-2009</strain>
        <tissue evidence="2">Whole body</tissue>
    </source>
</reference>
<evidence type="ECO:0000256" key="1">
    <source>
        <dbReference type="SAM" id="MobiDB-lite"/>
    </source>
</evidence>